<name>A0ABR3UAB9_9PLEO</name>
<keyword evidence="3" id="KW-0274">FAD</keyword>
<proteinExistence type="inferred from homology"/>
<dbReference type="InterPro" id="IPR006094">
    <property type="entry name" value="Oxid_FAD_bind_N"/>
</dbReference>
<feature type="chain" id="PRO_5047404520" description="FAD-binding PCMH-type domain-containing protein" evidence="5">
    <location>
        <begin position="19"/>
        <end position="514"/>
    </location>
</feature>
<dbReference type="Pfam" id="PF01565">
    <property type="entry name" value="FAD_binding_4"/>
    <property type="match status" value="1"/>
</dbReference>
<accession>A0ABR3UAB9</accession>
<organism evidence="7 8">
    <name type="scientific">Alternaria dauci</name>
    <dbReference type="NCBI Taxonomy" id="48095"/>
    <lineage>
        <taxon>Eukaryota</taxon>
        <taxon>Fungi</taxon>
        <taxon>Dikarya</taxon>
        <taxon>Ascomycota</taxon>
        <taxon>Pezizomycotina</taxon>
        <taxon>Dothideomycetes</taxon>
        <taxon>Pleosporomycetidae</taxon>
        <taxon>Pleosporales</taxon>
        <taxon>Pleosporineae</taxon>
        <taxon>Pleosporaceae</taxon>
        <taxon>Alternaria</taxon>
        <taxon>Alternaria sect. Porri</taxon>
    </lineage>
</organism>
<feature type="signal peptide" evidence="5">
    <location>
        <begin position="1"/>
        <end position="18"/>
    </location>
</feature>
<comment type="similarity">
    <text evidence="1">Belongs to the oxygen-dependent FAD-linked oxidoreductase family.</text>
</comment>
<keyword evidence="5" id="KW-0732">Signal</keyword>
<keyword evidence="2" id="KW-0285">Flavoprotein</keyword>
<dbReference type="Gene3D" id="3.30.465.10">
    <property type="match status" value="1"/>
</dbReference>
<dbReference type="InterPro" id="IPR036318">
    <property type="entry name" value="FAD-bd_PCMH-like_sf"/>
</dbReference>
<feature type="domain" description="FAD-binding PCMH-type" evidence="6">
    <location>
        <begin position="68"/>
        <end position="240"/>
    </location>
</feature>
<protein>
    <recommendedName>
        <fullName evidence="6">FAD-binding PCMH-type domain-containing protein</fullName>
    </recommendedName>
</protein>
<reference evidence="7 8" key="1">
    <citation type="submission" date="2024-09" db="EMBL/GenBank/DDBJ databases">
        <title>T2T genomes of carrot and Alternaria dauci and their utility for understanding host-pathogen interaction during carrot leaf blight disease.</title>
        <authorList>
            <person name="Liu W."/>
            <person name="Xu S."/>
            <person name="Ou C."/>
            <person name="Liu X."/>
            <person name="Zhuang F."/>
            <person name="Deng X.W."/>
        </authorList>
    </citation>
    <scope>NUCLEOTIDE SEQUENCE [LARGE SCALE GENOMIC DNA]</scope>
    <source>
        <strain evidence="7 8">A2016</strain>
    </source>
</reference>
<dbReference type="Proteomes" id="UP001578633">
    <property type="component" value="Chromosome 9"/>
</dbReference>
<evidence type="ECO:0000256" key="4">
    <source>
        <dbReference type="ARBA" id="ARBA00023002"/>
    </source>
</evidence>
<evidence type="ECO:0000256" key="5">
    <source>
        <dbReference type="SAM" id="SignalP"/>
    </source>
</evidence>
<dbReference type="InterPro" id="IPR016166">
    <property type="entry name" value="FAD-bd_PCMH"/>
</dbReference>
<evidence type="ECO:0000313" key="8">
    <source>
        <dbReference type="Proteomes" id="UP001578633"/>
    </source>
</evidence>
<dbReference type="SUPFAM" id="SSF56176">
    <property type="entry name" value="FAD-binding/transporter-associated domain-like"/>
    <property type="match status" value="1"/>
</dbReference>
<evidence type="ECO:0000256" key="2">
    <source>
        <dbReference type="ARBA" id="ARBA00022630"/>
    </source>
</evidence>
<dbReference type="PANTHER" id="PTHR42973:SF53">
    <property type="entry name" value="FAD-BINDING PCMH-TYPE DOMAIN-CONTAINING PROTEIN-RELATED"/>
    <property type="match status" value="1"/>
</dbReference>
<dbReference type="PANTHER" id="PTHR42973">
    <property type="entry name" value="BINDING OXIDOREDUCTASE, PUTATIVE (AFU_ORTHOLOGUE AFUA_1G17690)-RELATED"/>
    <property type="match status" value="1"/>
</dbReference>
<dbReference type="EMBL" id="JBHGVX010000009">
    <property type="protein sequence ID" value="KAL1792576.1"/>
    <property type="molecule type" value="Genomic_DNA"/>
</dbReference>
<keyword evidence="8" id="KW-1185">Reference proteome</keyword>
<comment type="caution">
    <text evidence="7">The sequence shown here is derived from an EMBL/GenBank/DDBJ whole genome shotgun (WGS) entry which is preliminary data.</text>
</comment>
<evidence type="ECO:0000313" key="7">
    <source>
        <dbReference type="EMBL" id="KAL1792576.1"/>
    </source>
</evidence>
<evidence type="ECO:0000256" key="1">
    <source>
        <dbReference type="ARBA" id="ARBA00005466"/>
    </source>
</evidence>
<keyword evidence="4" id="KW-0560">Oxidoreductase</keyword>
<dbReference type="GeneID" id="96089405"/>
<gene>
    <name evidence="7" type="ORF">ACET3X_009083</name>
</gene>
<dbReference type="PROSITE" id="PS51387">
    <property type="entry name" value="FAD_PCMH"/>
    <property type="match status" value="1"/>
</dbReference>
<sequence length="514" mass="56131">MKLLAPTVVASLGLCAEAAQFGAIRDVVLGSENETCCSSLEHAGLAYVFYEDDEQYKNRTASYWSVSAQLHPKCIVQPVSTEEVSTAVKTLGSQSNCKFAVRSGGHATWAGSNNINDGVTLDLGLMNATIYDKEANLVRFQPGTRWGGVYGALEPHGVTVAGGRASSVGVAGFLTGGGNSFYTARRGFACDQVQNYEVVLADGEIINANATYNSDLFRALKGGSFNFGIVTRYDMETFTAGNLWGGSRIHTKNYTQQHIDAYTAWVDNVENYPDGSSIIFWSYLPSMEDIVIIAAYEDVAGNVAPAGFDKFMAIPAIVDTTRLASHKNLTDELEQPSGYRDIWFTMTFKNNPTVFKYIVDVHTRFVEAWKADNTDHDFITQCMFQAIPTIFSKHSAERGGNVLGLDLVKDNAVKLLFDIAVKGEETEVRAREALRAAIEDMQQFAASQDALVDWQYLNYADSSQDPLGSYGAANVAKIRAAAKKYDPNGMFQTQAPGGFKISRVKNSTSSKQEL</sequence>
<dbReference type="InterPro" id="IPR016169">
    <property type="entry name" value="FAD-bd_PCMH_sub2"/>
</dbReference>
<dbReference type="RefSeq" id="XP_069303160.1">
    <property type="nucleotide sequence ID" value="XM_069455239.1"/>
</dbReference>
<evidence type="ECO:0000259" key="6">
    <source>
        <dbReference type="PROSITE" id="PS51387"/>
    </source>
</evidence>
<evidence type="ECO:0000256" key="3">
    <source>
        <dbReference type="ARBA" id="ARBA00022827"/>
    </source>
</evidence>
<dbReference type="InterPro" id="IPR050416">
    <property type="entry name" value="FAD-linked_Oxidoreductase"/>
</dbReference>